<reference evidence="2" key="1">
    <citation type="journal article" date="2004" name="Nature">
        <title>Genome duplication in the teleost fish Tetraodon nigroviridis reveals the early vertebrate proto-karyotype.</title>
        <authorList>
            <person name="Jaillon O."/>
            <person name="Aury J.-M."/>
            <person name="Brunet F."/>
            <person name="Petit J.-L."/>
            <person name="Stange-Thomann N."/>
            <person name="Mauceli E."/>
            <person name="Bouneau L."/>
            <person name="Fischer C."/>
            <person name="Ozouf-Costaz C."/>
            <person name="Bernot A."/>
            <person name="Nicaud S."/>
            <person name="Jaffe D."/>
            <person name="Fisher S."/>
            <person name="Lutfalla G."/>
            <person name="Dossat C."/>
            <person name="Segurens B."/>
            <person name="Dasilva C."/>
            <person name="Salanoubat M."/>
            <person name="Levy M."/>
            <person name="Boudet N."/>
            <person name="Castellano S."/>
            <person name="Anthouard V."/>
            <person name="Jubin C."/>
            <person name="Castelli V."/>
            <person name="Katinka M."/>
            <person name="Vacherie B."/>
            <person name="Biemont C."/>
            <person name="Skalli Z."/>
            <person name="Cattolico L."/>
            <person name="Poulain J."/>
            <person name="De Berardinis V."/>
            <person name="Cruaud C."/>
            <person name="Duprat S."/>
            <person name="Brottier P."/>
            <person name="Coutanceau J.-P."/>
            <person name="Gouzy J."/>
            <person name="Parra G."/>
            <person name="Lardier G."/>
            <person name="Chapple C."/>
            <person name="McKernan K.J."/>
            <person name="McEwan P."/>
            <person name="Bosak S."/>
            <person name="Kellis M."/>
            <person name="Volff J.-N."/>
            <person name="Guigo R."/>
            <person name="Zody M.C."/>
            <person name="Mesirov J."/>
            <person name="Lindblad-Toh K."/>
            <person name="Birren B."/>
            <person name="Nusbaum C."/>
            <person name="Kahn D."/>
            <person name="Robinson-Rechavi M."/>
            <person name="Laudet V."/>
            <person name="Schachter V."/>
            <person name="Quetier F."/>
            <person name="Saurin W."/>
            <person name="Scarpelli C."/>
            <person name="Wincker P."/>
            <person name="Lander E.S."/>
            <person name="Weissenbach J."/>
            <person name="Roest Crollius H."/>
        </authorList>
    </citation>
    <scope>NUCLEOTIDE SEQUENCE [LARGE SCALE GENOMIC DNA]</scope>
</reference>
<dbReference type="Ensembl" id="ENSTNIT00000022488.1">
    <property type="protein sequence ID" value="ENSTNIP00000022249.1"/>
    <property type="gene ID" value="ENSTNIG00000019057.1"/>
</dbReference>
<protein>
    <submittedName>
        <fullName evidence="1">Uncharacterized protein</fullName>
    </submittedName>
</protein>
<dbReference type="InterPro" id="IPR032675">
    <property type="entry name" value="LRR_dom_sf"/>
</dbReference>
<dbReference type="HOGENOM" id="CLU_003119_0_0_1"/>
<dbReference type="SMART" id="SM00368">
    <property type="entry name" value="LRR_RI"/>
    <property type="match status" value="6"/>
</dbReference>
<dbReference type="PANTHER" id="PTHR24112:SF32">
    <property type="entry name" value="CAPPING PROTEIN, ARP2_3 AND MYOSIN-I LINKER PROTEIN 2"/>
    <property type="match status" value="1"/>
</dbReference>
<dbReference type="Proteomes" id="UP000007303">
    <property type="component" value="Unassembled WGS sequence"/>
</dbReference>
<dbReference type="GeneTree" id="ENSGT00940000155112"/>
<dbReference type="GO" id="GO:0016477">
    <property type="term" value="P:cell migration"/>
    <property type="evidence" value="ECO:0007669"/>
    <property type="project" value="TreeGrafter"/>
</dbReference>
<dbReference type="Pfam" id="PF13516">
    <property type="entry name" value="LRR_6"/>
    <property type="match status" value="3"/>
</dbReference>
<keyword evidence="2" id="KW-1185">Reference proteome</keyword>
<dbReference type="InParanoid" id="H3DP00"/>
<evidence type="ECO:0000313" key="2">
    <source>
        <dbReference type="Proteomes" id="UP000007303"/>
    </source>
</evidence>
<dbReference type="Pfam" id="PF00560">
    <property type="entry name" value="LRR_1"/>
    <property type="match status" value="1"/>
</dbReference>
<organism evidence="1 2">
    <name type="scientific">Tetraodon nigroviridis</name>
    <name type="common">Spotted green pufferfish</name>
    <name type="synonym">Chelonodon nigroviridis</name>
    <dbReference type="NCBI Taxonomy" id="99883"/>
    <lineage>
        <taxon>Eukaryota</taxon>
        <taxon>Metazoa</taxon>
        <taxon>Chordata</taxon>
        <taxon>Craniata</taxon>
        <taxon>Vertebrata</taxon>
        <taxon>Euteleostomi</taxon>
        <taxon>Actinopterygii</taxon>
        <taxon>Neopterygii</taxon>
        <taxon>Teleostei</taxon>
        <taxon>Neoteleostei</taxon>
        <taxon>Acanthomorphata</taxon>
        <taxon>Eupercaria</taxon>
        <taxon>Tetraodontiformes</taxon>
        <taxon>Tetradontoidea</taxon>
        <taxon>Tetraodontidae</taxon>
        <taxon>Tetraodon</taxon>
    </lineage>
</organism>
<dbReference type="GO" id="GO:0030027">
    <property type="term" value="C:lamellipodium"/>
    <property type="evidence" value="ECO:0007669"/>
    <property type="project" value="TreeGrafter"/>
</dbReference>
<reference evidence="1" key="3">
    <citation type="submission" date="2025-09" db="UniProtKB">
        <authorList>
            <consortium name="Ensembl"/>
        </authorList>
    </citation>
    <scope>IDENTIFICATION</scope>
</reference>
<proteinExistence type="predicted"/>
<evidence type="ECO:0000313" key="1">
    <source>
        <dbReference type="Ensembl" id="ENSTNIP00000022249.1"/>
    </source>
</evidence>
<dbReference type="GO" id="GO:0005886">
    <property type="term" value="C:plasma membrane"/>
    <property type="evidence" value="ECO:0007669"/>
    <property type="project" value="TreeGrafter"/>
</dbReference>
<dbReference type="STRING" id="99883.ENSTNIP00000022249"/>
<accession>H3DP00</accession>
<dbReference type="SUPFAM" id="SSF52047">
    <property type="entry name" value="RNI-like"/>
    <property type="match status" value="1"/>
</dbReference>
<dbReference type="InterPro" id="IPR051279">
    <property type="entry name" value="PP1-Reg/Actin-Interact_Protein"/>
</dbReference>
<dbReference type="PANTHER" id="PTHR24112">
    <property type="entry name" value="LEUCINE-RICH REPEAT, ISOFORM F-RELATED"/>
    <property type="match status" value="1"/>
</dbReference>
<reference evidence="1" key="2">
    <citation type="submission" date="2025-08" db="UniProtKB">
        <authorList>
            <consortium name="Ensembl"/>
        </authorList>
    </citation>
    <scope>IDENTIFICATION</scope>
</reference>
<dbReference type="GO" id="GO:0034315">
    <property type="term" value="P:regulation of Arp2/3 complex-mediated actin nucleation"/>
    <property type="evidence" value="ECO:0007669"/>
    <property type="project" value="TreeGrafter"/>
</dbReference>
<sequence length="435" mass="48296">MPLREEVQWNVDDVYNMDEHRRFNLLDFKHLEDRDLALAVAALSFNQWFMKFFCKEHKLATDVQEQLILLLSRSVSLQELFLESCGLKPDFPIKMAAALQENPSSILQSIDLSGNVLEDRVRQAFLTPACLSCVSQMLLSSKLFSATLTHLDLSGNPGSLVSQDAVFLFRFLSGTNSVSYLDLSDTSCPLDTVFESLSAGCCEKLKHLDLSRNSFRSRKICDATCSIQAFFSRSRQLKYVCLSGTRLPPPALRSLLQGLATNTFIFGLELDLSSCELCSPGAQVIQEHISEATALQSLNISDNGFEDEVVTLILAIGRCRALRQLSLGRNFVLKSRNLADALHRIAQLIQDEECPLQSLSLRDSKLKTDVSILLKALGAPAVLTHVDISGNHAGDTGARILARALRSNTRLKSLSWDRNNITVKGYQDLANALER</sequence>
<dbReference type="InterPro" id="IPR001611">
    <property type="entry name" value="Leu-rich_rpt"/>
</dbReference>
<dbReference type="AlphaFoldDB" id="H3DP00"/>
<dbReference type="Gene3D" id="3.80.10.10">
    <property type="entry name" value="Ribonuclease Inhibitor"/>
    <property type="match status" value="1"/>
</dbReference>
<name>H3DP00_TETNG</name>